<keyword evidence="5" id="KW-0560">Oxidoreductase</keyword>
<dbReference type="GO" id="GO:0046872">
    <property type="term" value="F:metal ion binding"/>
    <property type="evidence" value="ECO:0007669"/>
    <property type="project" value="UniProtKB-KW"/>
</dbReference>
<comment type="caution">
    <text evidence="5">The sequence shown here is derived from an EMBL/GenBank/DDBJ whole genome shotgun (WGS) entry which is preliminary data.</text>
</comment>
<dbReference type="AlphaFoldDB" id="A0A2P5C8G7"/>
<accession>A0A2P5C8G7</accession>
<dbReference type="GO" id="GO:0051213">
    <property type="term" value="F:dioxygenase activity"/>
    <property type="evidence" value="ECO:0007669"/>
    <property type="project" value="UniProtKB-KW"/>
</dbReference>
<dbReference type="Pfam" id="PF14226">
    <property type="entry name" value="DIOX_N"/>
    <property type="match status" value="1"/>
</dbReference>
<evidence type="ECO:0000313" key="6">
    <source>
        <dbReference type="Proteomes" id="UP000237105"/>
    </source>
</evidence>
<dbReference type="InterPro" id="IPR027443">
    <property type="entry name" value="IPNS-like_sf"/>
</dbReference>
<keyword evidence="1" id="KW-0479">Metal-binding</keyword>
<dbReference type="SUPFAM" id="SSF51197">
    <property type="entry name" value="Clavaminate synthase-like"/>
    <property type="match status" value="1"/>
</dbReference>
<dbReference type="InterPro" id="IPR026992">
    <property type="entry name" value="DIOX_N"/>
</dbReference>
<feature type="domain" description="Non-haem dioxygenase N-terminal" evidence="4">
    <location>
        <begin position="15"/>
        <end position="81"/>
    </location>
</feature>
<reference evidence="6" key="1">
    <citation type="submission" date="2016-06" db="EMBL/GenBank/DDBJ databases">
        <title>Parallel loss of symbiosis genes in relatives of nitrogen-fixing non-legume Parasponia.</title>
        <authorList>
            <person name="Van Velzen R."/>
            <person name="Holmer R."/>
            <person name="Bu F."/>
            <person name="Rutten L."/>
            <person name="Van Zeijl A."/>
            <person name="Liu W."/>
            <person name="Santuari L."/>
            <person name="Cao Q."/>
            <person name="Sharma T."/>
            <person name="Shen D."/>
            <person name="Roswanjaya Y."/>
            <person name="Wardhani T."/>
            <person name="Kalhor M.S."/>
            <person name="Jansen J."/>
            <person name="Van den Hoogen J."/>
            <person name="Gungor B."/>
            <person name="Hartog M."/>
            <person name="Hontelez J."/>
            <person name="Verver J."/>
            <person name="Yang W.-C."/>
            <person name="Schijlen E."/>
            <person name="Repin R."/>
            <person name="Schilthuizen M."/>
            <person name="Schranz E."/>
            <person name="Heidstra R."/>
            <person name="Miyata K."/>
            <person name="Fedorova E."/>
            <person name="Kohlen W."/>
            <person name="Bisseling T."/>
            <person name="Smit S."/>
            <person name="Geurts R."/>
        </authorList>
    </citation>
    <scope>NUCLEOTIDE SEQUENCE [LARGE SCALE GENOMIC DNA]</scope>
    <source>
        <strain evidence="6">cv. WU1-14</strain>
    </source>
</reference>
<protein>
    <submittedName>
        <fullName evidence="5">Non-heme dioxygenase N-terminal domain containing protein</fullName>
    </submittedName>
</protein>
<keyword evidence="5" id="KW-0223">Dioxygenase</keyword>
<name>A0A2P5C8G7_PARAD</name>
<sequence>MIEQGHRDYRPSLLHGCFQITNHWVPLGLMSQAFDLSKEFSGYPDEEKLKSSPESSAPLPAGNRQPEHSLDKTEYLSMFTPDPNVNVFNKTHLRGVLEDVFLKIGLLWESIVKAYSGYSGLRIRD</sequence>
<dbReference type="STRING" id="3476.A0A2P5C8G7"/>
<organism evidence="5 6">
    <name type="scientific">Parasponia andersonii</name>
    <name type="common">Sponia andersonii</name>
    <dbReference type="NCBI Taxonomy" id="3476"/>
    <lineage>
        <taxon>Eukaryota</taxon>
        <taxon>Viridiplantae</taxon>
        <taxon>Streptophyta</taxon>
        <taxon>Embryophyta</taxon>
        <taxon>Tracheophyta</taxon>
        <taxon>Spermatophyta</taxon>
        <taxon>Magnoliopsida</taxon>
        <taxon>eudicotyledons</taxon>
        <taxon>Gunneridae</taxon>
        <taxon>Pentapetalae</taxon>
        <taxon>rosids</taxon>
        <taxon>fabids</taxon>
        <taxon>Rosales</taxon>
        <taxon>Cannabaceae</taxon>
        <taxon>Parasponia</taxon>
    </lineage>
</organism>
<proteinExistence type="predicted"/>
<dbReference type="Proteomes" id="UP000237105">
    <property type="component" value="Unassembled WGS sequence"/>
</dbReference>
<keyword evidence="2" id="KW-0408">Iron</keyword>
<keyword evidence="6" id="KW-1185">Reference proteome</keyword>
<evidence type="ECO:0000256" key="1">
    <source>
        <dbReference type="ARBA" id="ARBA00022723"/>
    </source>
</evidence>
<evidence type="ECO:0000256" key="2">
    <source>
        <dbReference type="ARBA" id="ARBA00023004"/>
    </source>
</evidence>
<evidence type="ECO:0000313" key="5">
    <source>
        <dbReference type="EMBL" id="PON57352.1"/>
    </source>
</evidence>
<feature type="region of interest" description="Disordered" evidence="3">
    <location>
        <begin position="43"/>
        <end position="73"/>
    </location>
</feature>
<dbReference type="EMBL" id="JXTB01000160">
    <property type="protein sequence ID" value="PON57352.1"/>
    <property type="molecule type" value="Genomic_DNA"/>
</dbReference>
<gene>
    <name evidence="5" type="ORF">PanWU01x14_174690</name>
</gene>
<evidence type="ECO:0000259" key="4">
    <source>
        <dbReference type="Pfam" id="PF14226"/>
    </source>
</evidence>
<dbReference type="Gene3D" id="2.60.120.330">
    <property type="entry name" value="B-lactam Antibiotic, Isopenicillin N Synthase, Chain"/>
    <property type="match status" value="1"/>
</dbReference>
<evidence type="ECO:0000256" key="3">
    <source>
        <dbReference type="SAM" id="MobiDB-lite"/>
    </source>
</evidence>
<dbReference type="OrthoDB" id="288590at2759"/>